<gene>
    <name evidence="2" type="ORF">DDE18_21545</name>
</gene>
<organism evidence="2 3">
    <name type="scientific">Nocardioides gansuensis</name>
    <dbReference type="NCBI Taxonomy" id="2138300"/>
    <lineage>
        <taxon>Bacteria</taxon>
        <taxon>Bacillati</taxon>
        <taxon>Actinomycetota</taxon>
        <taxon>Actinomycetes</taxon>
        <taxon>Propionibacteriales</taxon>
        <taxon>Nocardioidaceae</taxon>
        <taxon>Nocardioides</taxon>
    </lineage>
</organism>
<dbReference type="Proteomes" id="UP000246018">
    <property type="component" value="Unassembled WGS sequence"/>
</dbReference>
<accession>A0A2T8F4U3</accession>
<feature type="region of interest" description="Disordered" evidence="1">
    <location>
        <begin position="52"/>
        <end position="80"/>
    </location>
</feature>
<name>A0A2T8F4U3_9ACTN</name>
<sequence>MEAIGSDKPPALLALSLLPGYFPPLPDDTAADLPMAPMSRQQDLKGLVGALVRRATDGSPNSEGARRPRASPEPPKLGRRQLELAARWLSPLRPHIS</sequence>
<comment type="caution">
    <text evidence="2">The sequence shown here is derived from an EMBL/GenBank/DDBJ whole genome shotgun (WGS) entry which is preliminary data.</text>
</comment>
<reference evidence="2 3" key="1">
    <citation type="submission" date="2018-04" db="EMBL/GenBank/DDBJ databases">
        <title>Genome of Nocardioides gansuensis WSJ-1.</title>
        <authorList>
            <person name="Wu S."/>
            <person name="Wang G."/>
        </authorList>
    </citation>
    <scope>NUCLEOTIDE SEQUENCE [LARGE SCALE GENOMIC DNA]</scope>
    <source>
        <strain evidence="2 3">WSJ-1</strain>
    </source>
</reference>
<evidence type="ECO:0000313" key="2">
    <source>
        <dbReference type="EMBL" id="PVG80733.1"/>
    </source>
</evidence>
<protein>
    <submittedName>
        <fullName evidence="2">Uncharacterized protein</fullName>
    </submittedName>
</protein>
<evidence type="ECO:0000313" key="3">
    <source>
        <dbReference type="Proteomes" id="UP000246018"/>
    </source>
</evidence>
<evidence type="ECO:0000256" key="1">
    <source>
        <dbReference type="SAM" id="MobiDB-lite"/>
    </source>
</evidence>
<keyword evidence="3" id="KW-1185">Reference proteome</keyword>
<proteinExistence type="predicted"/>
<dbReference type="AlphaFoldDB" id="A0A2T8F4U3"/>
<dbReference type="EMBL" id="QDGZ01000014">
    <property type="protein sequence ID" value="PVG80733.1"/>
    <property type="molecule type" value="Genomic_DNA"/>
</dbReference>